<proteinExistence type="predicted"/>
<dbReference type="EMBL" id="NCSJ02000296">
    <property type="protein sequence ID" value="RFU25923.1"/>
    <property type="molecule type" value="Genomic_DNA"/>
</dbReference>
<reference evidence="1 2" key="1">
    <citation type="submission" date="2018-05" db="EMBL/GenBank/DDBJ databases">
        <title>Draft genome sequence of Scytalidium lignicola DSM 105466, a ubiquitous saprotrophic fungus.</title>
        <authorList>
            <person name="Buettner E."/>
            <person name="Gebauer A.M."/>
            <person name="Hofrichter M."/>
            <person name="Liers C."/>
            <person name="Kellner H."/>
        </authorList>
    </citation>
    <scope>NUCLEOTIDE SEQUENCE [LARGE SCALE GENOMIC DNA]</scope>
    <source>
        <strain evidence="1 2">DSM 105466</strain>
    </source>
</reference>
<gene>
    <name evidence="1" type="ORF">B7463_g10411</name>
</gene>
<sequence length="78" mass="8889">MLAALDINPDEDIEIDEELRVPVQIEDNDGTVASAIKKIRAMSIIVGRLSKKTEYLLTKQSEIEQGRHLRLKMDIDVR</sequence>
<dbReference type="OrthoDB" id="4505704at2759"/>
<name>A0A3E2GYU2_SCYLI</name>
<feature type="non-terminal residue" evidence="1">
    <location>
        <position position="1"/>
    </location>
</feature>
<evidence type="ECO:0000313" key="1">
    <source>
        <dbReference type="EMBL" id="RFU25923.1"/>
    </source>
</evidence>
<accession>A0A3E2GYU2</accession>
<dbReference type="AlphaFoldDB" id="A0A3E2GYU2"/>
<protein>
    <submittedName>
        <fullName evidence="1">Uncharacterized protein</fullName>
    </submittedName>
</protein>
<evidence type="ECO:0000313" key="2">
    <source>
        <dbReference type="Proteomes" id="UP000258309"/>
    </source>
</evidence>
<dbReference type="Proteomes" id="UP000258309">
    <property type="component" value="Unassembled WGS sequence"/>
</dbReference>
<organism evidence="1 2">
    <name type="scientific">Scytalidium lignicola</name>
    <name type="common">Hyphomycete</name>
    <dbReference type="NCBI Taxonomy" id="5539"/>
    <lineage>
        <taxon>Eukaryota</taxon>
        <taxon>Fungi</taxon>
        <taxon>Dikarya</taxon>
        <taxon>Ascomycota</taxon>
        <taxon>Pezizomycotina</taxon>
        <taxon>Leotiomycetes</taxon>
        <taxon>Leotiomycetes incertae sedis</taxon>
        <taxon>Scytalidium</taxon>
    </lineage>
</organism>
<keyword evidence="2" id="KW-1185">Reference proteome</keyword>
<comment type="caution">
    <text evidence="1">The sequence shown here is derived from an EMBL/GenBank/DDBJ whole genome shotgun (WGS) entry which is preliminary data.</text>
</comment>
<feature type="non-terminal residue" evidence="1">
    <location>
        <position position="78"/>
    </location>
</feature>